<comment type="caution">
    <text evidence="5">The sequence shown here is derived from an EMBL/GenBank/DDBJ whole genome shotgun (WGS) entry which is preliminary data.</text>
</comment>
<name>A0A2A4JGX9_HELVI</name>
<feature type="region of interest" description="Disordered" evidence="4">
    <location>
        <begin position="533"/>
        <end position="553"/>
    </location>
</feature>
<reference evidence="5" key="1">
    <citation type="submission" date="2017-09" db="EMBL/GenBank/DDBJ databases">
        <title>Contemporary evolution of a Lepidopteran species, Heliothis virescens, in response to modern agricultural practices.</title>
        <authorList>
            <person name="Fritz M.L."/>
            <person name="Deyonke A.M."/>
            <person name="Papanicolaou A."/>
            <person name="Micinski S."/>
            <person name="Westbrook J."/>
            <person name="Gould F."/>
        </authorList>
    </citation>
    <scope>NUCLEOTIDE SEQUENCE [LARGE SCALE GENOMIC DNA]</scope>
    <source>
        <strain evidence="5">HvINT-</strain>
        <tissue evidence="5">Whole body</tissue>
    </source>
</reference>
<dbReference type="GO" id="GO:0003712">
    <property type="term" value="F:transcription coregulator activity"/>
    <property type="evidence" value="ECO:0007669"/>
    <property type="project" value="TreeGrafter"/>
</dbReference>
<dbReference type="EMBL" id="NWSH01001413">
    <property type="protein sequence ID" value="PCG71317.1"/>
    <property type="molecule type" value="Genomic_DNA"/>
</dbReference>
<evidence type="ECO:0000256" key="1">
    <source>
        <dbReference type="ARBA" id="ARBA00023015"/>
    </source>
</evidence>
<evidence type="ECO:0000256" key="4">
    <source>
        <dbReference type="SAM" id="MobiDB-lite"/>
    </source>
</evidence>
<evidence type="ECO:0000256" key="2">
    <source>
        <dbReference type="ARBA" id="ARBA00023163"/>
    </source>
</evidence>
<dbReference type="PANTHER" id="PTHR16088:SF3">
    <property type="entry name" value="GON-4-LIKE PROTEIN"/>
    <property type="match status" value="1"/>
</dbReference>
<dbReference type="GO" id="GO:0005634">
    <property type="term" value="C:nucleus"/>
    <property type="evidence" value="ECO:0007669"/>
    <property type="project" value="TreeGrafter"/>
</dbReference>
<sequence length="724" mass="83344">MRRGFHKSLYVGEFHETFKKVVANSPVFLYPYLLPSMPFRGDHPRRFCYLYAEDELIALGMDQFWRYVNDNAELFKPSGRRSRWGLTLTVQLVTKHMFPWLPSSVLHSHVQNVRKYGDKDNPINRYMATRTVPPVKHKLLPYNPRLTLYEQPEHEVPRIWVRYLAKTSKRFRSFLLKRPQKTGVPAAGVDLEFGEAVTAPTKPALPIDVIRRPALPPTADKFDIQLTTTTQTTNNAYKLVETSTGAYLLPVTMTVDSNTGPITTPTEIPSKVDKPEKETIDKIYDPHCTCCLLLRKICTKGQTLISDYFSEKKEVMCFCRVKRYPKVSNRLKLFVNNYKDSYTSSLEALQSKIKLLKNPKKDVRLNRISENDSSVSELEDIAFVTKFHLKLLTRISTRTSSIIKRKIYVLFSNFNPYEHDPLTLATQLDKELGHTFIDVYKEFLCLLNPEQADKLDAFRDYFIRNCMEDLFAKVEQQVPNKEKRRPILEELNKVYTKNLATACEICTGILATLNEYPELARYVHSLFPHRVETRSEQSTPAPAQDPQPTDLPTDVALCNDTTVMPESAVDYEADESMSEDEEIMEDNVEGHVSEPETNLEGGAAIKTENTSMEYTTPTSENSNMAMVVTVSKSEVHDFSECSNSSLRIMFEDDIVKIETPEWRRDEDKVILEVLKEQLTPEERQNKTILETIYDKNIVGMIVDSLTDKSKQDIETRVMYLLQIL</sequence>
<dbReference type="AlphaFoldDB" id="A0A2A4JGX9"/>
<dbReference type="InterPro" id="IPR052435">
    <property type="entry name" value="YY1-Transcr_Regul"/>
</dbReference>
<evidence type="ECO:0000313" key="5">
    <source>
        <dbReference type="EMBL" id="PCG71317.1"/>
    </source>
</evidence>
<keyword evidence="1" id="KW-0805">Transcription regulation</keyword>
<organism evidence="5">
    <name type="scientific">Heliothis virescens</name>
    <name type="common">Tobacco budworm moth</name>
    <dbReference type="NCBI Taxonomy" id="7102"/>
    <lineage>
        <taxon>Eukaryota</taxon>
        <taxon>Metazoa</taxon>
        <taxon>Ecdysozoa</taxon>
        <taxon>Arthropoda</taxon>
        <taxon>Hexapoda</taxon>
        <taxon>Insecta</taxon>
        <taxon>Pterygota</taxon>
        <taxon>Neoptera</taxon>
        <taxon>Endopterygota</taxon>
        <taxon>Lepidoptera</taxon>
        <taxon>Glossata</taxon>
        <taxon>Ditrysia</taxon>
        <taxon>Noctuoidea</taxon>
        <taxon>Noctuidae</taxon>
        <taxon>Heliothinae</taxon>
        <taxon>Heliothis</taxon>
    </lineage>
</organism>
<dbReference type="PANTHER" id="PTHR16088">
    <property type="entry name" value="YY1 ASSOCIATED PROTEIN-RELATED"/>
    <property type="match status" value="1"/>
</dbReference>
<proteinExistence type="predicted"/>
<dbReference type="STRING" id="7102.A0A2A4JGX9"/>
<keyword evidence="2" id="KW-0804">Transcription</keyword>
<protein>
    <submittedName>
        <fullName evidence="5">Uncharacterized protein</fullName>
    </submittedName>
</protein>
<gene>
    <name evidence="5" type="ORF">B5V51_2007</name>
</gene>
<accession>A0A2A4JGX9</accession>
<keyword evidence="3" id="KW-0539">Nucleus</keyword>
<evidence type="ECO:0000256" key="3">
    <source>
        <dbReference type="ARBA" id="ARBA00023242"/>
    </source>
</evidence>
<dbReference type="GO" id="GO:0006355">
    <property type="term" value="P:regulation of DNA-templated transcription"/>
    <property type="evidence" value="ECO:0007669"/>
    <property type="project" value="TreeGrafter"/>
</dbReference>